<dbReference type="EMBL" id="GL877407">
    <property type="protein sequence ID" value="ELA48155.1"/>
    <property type="molecule type" value="Genomic_DNA"/>
</dbReference>
<dbReference type="OrthoDB" id="2191542at2759"/>
<dbReference type="GeneID" id="19878280"/>
<evidence type="ECO:0000256" key="1">
    <source>
        <dbReference type="SAM" id="Coils"/>
    </source>
</evidence>
<dbReference type="HOGENOM" id="CLU_641235_0_0_1"/>
<organism evidence="2 3">
    <name type="scientific">Vavraia culicis (isolate floridensis)</name>
    <name type="common">Microsporidian parasite</name>
    <dbReference type="NCBI Taxonomy" id="948595"/>
    <lineage>
        <taxon>Eukaryota</taxon>
        <taxon>Fungi</taxon>
        <taxon>Fungi incertae sedis</taxon>
        <taxon>Microsporidia</taxon>
        <taxon>Pleistophoridae</taxon>
        <taxon>Vavraia</taxon>
    </lineage>
</organism>
<keyword evidence="1" id="KW-0175">Coiled coil</keyword>
<evidence type="ECO:0000313" key="3">
    <source>
        <dbReference type="Proteomes" id="UP000011081"/>
    </source>
</evidence>
<name>L2GYH8_VAVCU</name>
<gene>
    <name evidence="2" type="ORF">VCUG_00393</name>
</gene>
<feature type="coiled-coil region" evidence="1">
    <location>
        <begin position="350"/>
        <end position="403"/>
    </location>
</feature>
<dbReference type="RefSeq" id="XP_008073411.1">
    <property type="nucleotide sequence ID" value="XM_008075220.1"/>
</dbReference>
<evidence type="ECO:0000313" key="2">
    <source>
        <dbReference type="EMBL" id="ELA48155.1"/>
    </source>
</evidence>
<sequence length="428" mass="50100">MDVSYVLRENDDNLVVSDAYREKIYYARDGRLSVYDIYTNYKDGIYSFDSKIDDIKVLKRNVYVFRGNKCDIFSMTYKEIKGTLAMKSLPTKTKKMHGLVALLCANGSMHVIENERLTNIRIYTKSEEVEIADFCSNGVLSFILGKNGEVFRSKDFTATNRIFMNDSEKILSKCAFYEPFGVELHGERLYILDRNGVHVFKVRERCLEMLYMYKNANIKALHCFEGVFCYGDQLVLLDRIPYLLAEERIHTMLEDKAIGETNVYLLSSYNKQYEGETKASELLKERNPSDRTAELFSKIVFQPNCTVEEYKTKIIDGLKSIYIELDSLNKSFADKSRLVGEKGWAVKRKYNELLGKRRNIENKLEELDEKIASRIKEKDNTENLRLKKAIDELRQRIKARRNSNHENELKMIKLQHNILKEYVEDIYK</sequence>
<keyword evidence="3" id="KW-1185">Reference proteome</keyword>
<dbReference type="InParanoid" id="L2GYH8"/>
<dbReference type="AlphaFoldDB" id="L2GYH8"/>
<dbReference type="OMA" id="IFSMTYK"/>
<proteinExistence type="predicted"/>
<reference evidence="3" key="1">
    <citation type="submission" date="2011-03" db="EMBL/GenBank/DDBJ databases">
        <title>The genome sequence of Vavraia culicis strain floridensis.</title>
        <authorList>
            <consortium name="The Broad Institute Genome Sequencing Platform"/>
            <person name="Cuomo C."/>
            <person name="Becnel J."/>
            <person name="Sanscrainte N."/>
            <person name="Young S.K."/>
            <person name="Zeng Q."/>
            <person name="Gargeya S."/>
            <person name="Fitzgerald M."/>
            <person name="Haas B."/>
            <person name="Abouelleil A."/>
            <person name="Alvarado L."/>
            <person name="Arachchi H.M."/>
            <person name="Berlin A."/>
            <person name="Chapman S.B."/>
            <person name="Gearin G."/>
            <person name="Goldberg J."/>
            <person name="Griggs A."/>
            <person name="Gujja S."/>
            <person name="Hansen M."/>
            <person name="Heiman D."/>
            <person name="Howarth C."/>
            <person name="Larimer J."/>
            <person name="Lui A."/>
            <person name="MacDonald P.J.P."/>
            <person name="McCowen C."/>
            <person name="Montmayeur A."/>
            <person name="Murphy C."/>
            <person name="Neiman D."/>
            <person name="Pearson M."/>
            <person name="Priest M."/>
            <person name="Roberts A."/>
            <person name="Saif S."/>
            <person name="Shea T."/>
            <person name="Sisk P."/>
            <person name="Stolte C."/>
            <person name="Sykes S."/>
            <person name="Wortman J."/>
            <person name="Nusbaum C."/>
            <person name="Birren B."/>
        </authorList>
    </citation>
    <scope>NUCLEOTIDE SEQUENCE [LARGE SCALE GENOMIC DNA]</scope>
    <source>
        <strain evidence="3">floridensis</strain>
    </source>
</reference>
<dbReference type="Proteomes" id="UP000011081">
    <property type="component" value="Unassembled WGS sequence"/>
</dbReference>
<protein>
    <submittedName>
        <fullName evidence="2">Uncharacterized protein</fullName>
    </submittedName>
</protein>
<accession>L2GYH8</accession>
<dbReference type="VEuPathDB" id="MicrosporidiaDB:VCUG_00393"/>